<feature type="transmembrane region" description="Helical" evidence="1">
    <location>
        <begin position="48"/>
        <end position="67"/>
    </location>
</feature>
<organism evidence="2 3">
    <name type="scientific">Adineta steineri</name>
    <dbReference type="NCBI Taxonomy" id="433720"/>
    <lineage>
        <taxon>Eukaryota</taxon>
        <taxon>Metazoa</taxon>
        <taxon>Spiralia</taxon>
        <taxon>Gnathifera</taxon>
        <taxon>Rotifera</taxon>
        <taxon>Eurotatoria</taxon>
        <taxon>Bdelloidea</taxon>
        <taxon>Adinetida</taxon>
        <taxon>Adinetidae</taxon>
        <taxon>Adineta</taxon>
    </lineage>
</organism>
<keyword evidence="1" id="KW-0472">Membrane</keyword>
<dbReference type="EMBL" id="CAJOAY010024954">
    <property type="protein sequence ID" value="CAF4379292.1"/>
    <property type="molecule type" value="Genomic_DNA"/>
</dbReference>
<dbReference type="Proteomes" id="UP000663881">
    <property type="component" value="Unassembled WGS sequence"/>
</dbReference>
<evidence type="ECO:0000313" key="3">
    <source>
        <dbReference type="Proteomes" id="UP000663881"/>
    </source>
</evidence>
<sequence>MNDTIETMAYEMFIESWSTNTSYETFFNSCAPMYCTYTYYYQFDALELLTTFLSVFAGLSLGLRFIVPHLMKLIEKIRNRFRVTPQQ</sequence>
<dbReference type="AlphaFoldDB" id="A0A820MZ08"/>
<accession>A0A820MZ08</accession>
<comment type="caution">
    <text evidence="2">The sequence shown here is derived from an EMBL/GenBank/DDBJ whole genome shotgun (WGS) entry which is preliminary data.</text>
</comment>
<evidence type="ECO:0000313" key="2">
    <source>
        <dbReference type="EMBL" id="CAF4379292.1"/>
    </source>
</evidence>
<gene>
    <name evidence="2" type="ORF">OKA104_LOCUS50266</name>
</gene>
<name>A0A820MZ08_9BILA</name>
<keyword evidence="1" id="KW-0812">Transmembrane</keyword>
<protein>
    <submittedName>
        <fullName evidence="2">Uncharacterized protein</fullName>
    </submittedName>
</protein>
<evidence type="ECO:0000256" key="1">
    <source>
        <dbReference type="SAM" id="Phobius"/>
    </source>
</evidence>
<keyword evidence="1" id="KW-1133">Transmembrane helix</keyword>
<proteinExistence type="predicted"/>
<reference evidence="2" key="1">
    <citation type="submission" date="2021-02" db="EMBL/GenBank/DDBJ databases">
        <authorList>
            <person name="Nowell W R."/>
        </authorList>
    </citation>
    <scope>NUCLEOTIDE SEQUENCE</scope>
</reference>